<feature type="domain" description="Expansin-like EG45" evidence="4">
    <location>
        <begin position="193"/>
        <end position="284"/>
    </location>
</feature>
<dbReference type="PANTHER" id="PTHR31836:SF21">
    <property type="entry name" value="EXPANSIN-LIKE PROTEIN 7"/>
    <property type="match status" value="1"/>
</dbReference>
<feature type="signal peptide" evidence="3">
    <location>
        <begin position="1"/>
        <end position="16"/>
    </location>
</feature>
<evidence type="ECO:0000256" key="1">
    <source>
        <dbReference type="ARBA" id="ARBA00022729"/>
    </source>
</evidence>
<dbReference type="CDD" id="cd22271">
    <property type="entry name" value="DPBB_EXP_N-like"/>
    <property type="match status" value="1"/>
</dbReference>
<dbReference type="PROSITE" id="PS50842">
    <property type="entry name" value="EXPANSIN_EG45"/>
    <property type="match status" value="1"/>
</dbReference>
<keyword evidence="6" id="KW-1185">Reference proteome</keyword>
<dbReference type="InterPro" id="IPR051477">
    <property type="entry name" value="Expansin_CellWall"/>
</dbReference>
<evidence type="ECO:0000259" key="4">
    <source>
        <dbReference type="PROSITE" id="PS50842"/>
    </source>
</evidence>
<dbReference type="Gene3D" id="2.40.40.10">
    <property type="entry name" value="RlpA-like domain"/>
    <property type="match status" value="1"/>
</dbReference>
<dbReference type="InterPro" id="IPR049818">
    <property type="entry name" value="Expansin_EXLX1-like"/>
</dbReference>
<evidence type="ECO:0000256" key="2">
    <source>
        <dbReference type="SAM" id="MobiDB-lite"/>
    </source>
</evidence>
<organism evidence="5 6">
    <name type="scientific">Teratosphaeria nubilosa</name>
    <dbReference type="NCBI Taxonomy" id="161662"/>
    <lineage>
        <taxon>Eukaryota</taxon>
        <taxon>Fungi</taxon>
        <taxon>Dikarya</taxon>
        <taxon>Ascomycota</taxon>
        <taxon>Pezizomycotina</taxon>
        <taxon>Dothideomycetes</taxon>
        <taxon>Dothideomycetidae</taxon>
        <taxon>Mycosphaerellales</taxon>
        <taxon>Teratosphaeriaceae</taxon>
        <taxon>Teratosphaeria</taxon>
    </lineage>
</organism>
<evidence type="ECO:0000256" key="3">
    <source>
        <dbReference type="SAM" id="SignalP"/>
    </source>
</evidence>
<dbReference type="SUPFAM" id="SSF50685">
    <property type="entry name" value="Barwin-like endoglucanases"/>
    <property type="match status" value="1"/>
</dbReference>
<feature type="region of interest" description="Disordered" evidence="2">
    <location>
        <begin position="52"/>
        <end position="74"/>
    </location>
</feature>
<dbReference type="InterPro" id="IPR036908">
    <property type="entry name" value="RlpA-like_sf"/>
</dbReference>
<dbReference type="InterPro" id="IPR009009">
    <property type="entry name" value="RlpA-like_DPBB"/>
</dbReference>
<dbReference type="SUPFAM" id="SSF49590">
    <property type="entry name" value="PHL pollen allergen"/>
    <property type="match status" value="1"/>
</dbReference>
<dbReference type="InterPro" id="IPR036749">
    <property type="entry name" value="Expansin_CBD_sf"/>
</dbReference>
<keyword evidence="1 3" id="KW-0732">Signal</keyword>
<dbReference type="OrthoDB" id="406505at2759"/>
<protein>
    <submittedName>
        <fullName evidence="5">Barwin-like endoglucanase</fullName>
    </submittedName>
</protein>
<reference evidence="5" key="1">
    <citation type="journal article" date="2020" name="Stud. Mycol.">
        <title>101 Dothideomycetes genomes: a test case for predicting lifestyles and emergence of pathogens.</title>
        <authorList>
            <person name="Haridas S."/>
            <person name="Albert R."/>
            <person name="Binder M."/>
            <person name="Bloem J."/>
            <person name="Labutti K."/>
            <person name="Salamov A."/>
            <person name="Andreopoulos B."/>
            <person name="Baker S."/>
            <person name="Barry K."/>
            <person name="Bills G."/>
            <person name="Bluhm B."/>
            <person name="Cannon C."/>
            <person name="Castanera R."/>
            <person name="Culley D."/>
            <person name="Daum C."/>
            <person name="Ezra D."/>
            <person name="Gonzalez J."/>
            <person name="Henrissat B."/>
            <person name="Kuo A."/>
            <person name="Liang C."/>
            <person name="Lipzen A."/>
            <person name="Lutzoni F."/>
            <person name="Magnuson J."/>
            <person name="Mondo S."/>
            <person name="Nolan M."/>
            <person name="Ohm R."/>
            <person name="Pangilinan J."/>
            <person name="Park H.-J."/>
            <person name="Ramirez L."/>
            <person name="Alfaro M."/>
            <person name="Sun H."/>
            <person name="Tritt A."/>
            <person name="Yoshinaga Y."/>
            <person name="Zwiers L.-H."/>
            <person name="Turgeon B."/>
            <person name="Goodwin S."/>
            <person name="Spatafora J."/>
            <person name="Crous P."/>
            <person name="Grigoriev I."/>
        </authorList>
    </citation>
    <scope>NUCLEOTIDE SEQUENCE</scope>
    <source>
        <strain evidence="5">CBS 116005</strain>
    </source>
</reference>
<evidence type="ECO:0000313" key="5">
    <source>
        <dbReference type="EMBL" id="KAF2765929.1"/>
    </source>
</evidence>
<dbReference type="AlphaFoldDB" id="A0A6G1L065"/>
<dbReference type="EMBL" id="ML995881">
    <property type="protein sequence ID" value="KAF2765929.1"/>
    <property type="molecule type" value="Genomic_DNA"/>
</dbReference>
<gene>
    <name evidence="5" type="ORF">EJ03DRAFT_279126</name>
</gene>
<dbReference type="NCBIfam" id="NF041144">
    <property type="entry name" value="expansin_EXLX1"/>
    <property type="match status" value="1"/>
</dbReference>
<accession>A0A6G1L065</accession>
<sequence>MKYSLFLAVALQLAQAHEHGHAQFHHQQHGLKRDLETYVDVETVTVTQTVTAGEVPSTQTEASSPTSSSSIPVASAYSTNSEPAVSTSSFSTLSAAAAYISTSQSTYGAAPSLYTSSAPAPYVAPSQVFNSAAASSAVSSAAQVSSAASSSSSTSTYAQISPSTFAETASTSAASSGQTYSGQATFYGGNVAGGTCSFSTYTLPSSLYGTALSSSNWNSSANCGGCVKVSYGGKSITAMIVDQCPGCGDNHLDLFPDAFSALADESLGVIDVNWEYTQCTAVTGPLEIHMKSGVSEYWFSAQVVNGNDRTASMEVSTDGGSTWKSTERQDYNFFQISSGAGASTASIRVTSFGGSAVTVDNVSMTGDATATASGNY</sequence>
<feature type="chain" id="PRO_5026271579" evidence="3">
    <location>
        <begin position="17"/>
        <end position="376"/>
    </location>
</feature>
<dbReference type="InterPro" id="IPR007112">
    <property type="entry name" value="Expansin/allergen_DPBB_dom"/>
</dbReference>
<dbReference type="Pfam" id="PF03330">
    <property type="entry name" value="DPBB_1"/>
    <property type="match status" value="1"/>
</dbReference>
<name>A0A6G1L065_9PEZI</name>
<proteinExistence type="predicted"/>
<dbReference type="Proteomes" id="UP000799436">
    <property type="component" value="Unassembled WGS sequence"/>
</dbReference>
<evidence type="ECO:0000313" key="6">
    <source>
        <dbReference type="Proteomes" id="UP000799436"/>
    </source>
</evidence>
<dbReference type="PANTHER" id="PTHR31836">
    <property type="match status" value="1"/>
</dbReference>
<dbReference type="Gene3D" id="2.60.40.760">
    <property type="entry name" value="Expansin, cellulose-binding-like domain"/>
    <property type="match status" value="1"/>
</dbReference>